<proteinExistence type="predicted"/>
<sequence length="171" mass="19567">MHVTSSFGETVVVRRMYRRCPLKIQGHVFPVDMMELSFYDFDIILGMDWLVEHRASVYFKTKRFSLKLFGSYEVVVVGENVKFLSNVVSTLEAHRLVDSGYGAYLAYVMNPNMSEVRPKDIRTVCDYLDVFPEELPGLPPDRDVEFVIEIVSGSTPVSIAPYRMAPKELKS</sequence>
<protein>
    <recommendedName>
        <fullName evidence="3">RVP_2 domain-containing protein</fullName>
    </recommendedName>
</protein>
<name>A0A9W7MBP1_HIBTR</name>
<evidence type="ECO:0008006" key="3">
    <source>
        <dbReference type="Google" id="ProtNLM"/>
    </source>
</evidence>
<evidence type="ECO:0000313" key="2">
    <source>
        <dbReference type="Proteomes" id="UP001165190"/>
    </source>
</evidence>
<organism evidence="1 2">
    <name type="scientific">Hibiscus trionum</name>
    <name type="common">Flower of an hour</name>
    <dbReference type="NCBI Taxonomy" id="183268"/>
    <lineage>
        <taxon>Eukaryota</taxon>
        <taxon>Viridiplantae</taxon>
        <taxon>Streptophyta</taxon>
        <taxon>Embryophyta</taxon>
        <taxon>Tracheophyta</taxon>
        <taxon>Spermatophyta</taxon>
        <taxon>Magnoliopsida</taxon>
        <taxon>eudicotyledons</taxon>
        <taxon>Gunneridae</taxon>
        <taxon>Pentapetalae</taxon>
        <taxon>rosids</taxon>
        <taxon>malvids</taxon>
        <taxon>Malvales</taxon>
        <taxon>Malvaceae</taxon>
        <taxon>Malvoideae</taxon>
        <taxon>Hibiscus</taxon>
    </lineage>
</organism>
<reference evidence="1" key="1">
    <citation type="submission" date="2023-05" db="EMBL/GenBank/DDBJ databases">
        <title>Genome and transcriptome analyses reveal genes involved in the formation of fine ridges on petal epidermal cells in Hibiscus trionum.</title>
        <authorList>
            <person name="Koshimizu S."/>
            <person name="Masuda S."/>
            <person name="Ishii T."/>
            <person name="Shirasu K."/>
            <person name="Hoshino A."/>
            <person name="Arita M."/>
        </authorList>
    </citation>
    <scope>NUCLEOTIDE SEQUENCE</scope>
    <source>
        <strain evidence="1">Hamamatsu line</strain>
    </source>
</reference>
<gene>
    <name evidence="1" type="ORF">HRI_003145400</name>
</gene>
<accession>A0A9W7MBP1</accession>
<dbReference type="Gene3D" id="2.40.70.10">
    <property type="entry name" value="Acid Proteases"/>
    <property type="match status" value="1"/>
</dbReference>
<dbReference type="PANTHER" id="PTHR15503:SF45">
    <property type="entry name" value="RNA-DIRECTED DNA POLYMERASE HOMOLOG"/>
    <property type="match status" value="1"/>
</dbReference>
<dbReference type="InterPro" id="IPR021109">
    <property type="entry name" value="Peptidase_aspartic_dom_sf"/>
</dbReference>
<dbReference type="AlphaFoldDB" id="A0A9W7MBP1"/>
<comment type="caution">
    <text evidence="1">The sequence shown here is derived from an EMBL/GenBank/DDBJ whole genome shotgun (WGS) entry which is preliminary data.</text>
</comment>
<dbReference type="Proteomes" id="UP001165190">
    <property type="component" value="Unassembled WGS sequence"/>
</dbReference>
<dbReference type="Pfam" id="PF08284">
    <property type="entry name" value="RVP_2"/>
    <property type="match status" value="1"/>
</dbReference>
<dbReference type="PANTHER" id="PTHR15503">
    <property type="entry name" value="LDOC1 RELATED"/>
    <property type="match status" value="1"/>
</dbReference>
<evidence type="ECO:0000313" key="1">
    <source>
        <dbReference type="EMBL" id="GMI94761.1"/>
    </source>
</evidence>
<keyword evidence="2" id="KW-1185">Reference proteome</keyword>
<dbReference type="OrthoDB" id="1002399at2759"/>
<dbReference type="EMBL" id="BSYR01000026">
    <property type="protein sequence ID" value="GMI94761.1"/>
    <property type="molecule type" value="Genomic_DNA"/>
</dbReference>
<dbReference type="InterPro" id="IPR032567">
    <property type="entry name" value="RTL1-rel"/>
</dbReference>
<dbReference type="CDD" id="cd00303">
    <property type="entry name" value="retropepsin_like"/>
    <property type="match status" value="1"/>
</dbReference>